<keyword evidence="4" id="KW-1185">Reference proteome</keyword>
<feature type="transmembrane region" description="Helical" evidence="2">
    <location>
        <begin position="40"/>
        <end position="60"/>
    </location>
</feature>
<feature type="region of interest" description="Disordered" evidence="1">
    <location>
        <begin position="1"/>
        <end position="33"/>
    </location>
</feature>
<dbReference type="InterPro" id="IPR017195">
    <property type="entry name" value="ABC_thiamin-permease_prd"/>
</dbReference>
<dbReference type="Pfam" id="PF09819">
    <property type="entry name" value="ABC_cobalt"/>
    <property type="match status" value="1"/>
</dbReference>
<reference evidence="3 4" key="1">
    <citation type="submission" date="2020-11" db="EMBL/GenBank/DDBJ databases">
        <title>Arthrobacter antarcticus sp. nov., isolated from Antarctic Soil.</title>
        <authorList>
            <person name="Li J."/>
        </authorList>
    </citation>
    <scope>NUCLEOTIDE SEQUENCE [LARGE SCALE GENOMIC DNA]</scope>
    <source>
        <strain evidence="3 4">Z1-20</strain>
    </source>
</reference>
<evidence type="ECO:0000313" key="3">
    <source>
        <dbReference type="EMBL" id="MBG0740903.1"/>
    </source>
</evidence>
<keyword evidence="2" id="KW-1133">Transmembrane helix</keyword>
<accession>A0A931CVY7</accession>
<feature type="transmembrane region" description="Helical" evidence="2">
    <location>
        <begin position="151"/>
        <end position="171"/>
    </location>
</feature>
<dbReference type="EMBL" id="JADNYM010000022">
    <property type="protein sequence ID" value="MBG0740903.1"/>
    <property type="molecule type" value="Genomic_DNA"/>
</dbReference>
<proteinExistence type="predicted"/>
<name>A0A931CVY7_9MICC</name>
<feature type="transmembrane region" description="Helical" evidence="2">
    <location>
        <begin position="183"/>
        <end position="203"/>
    </location>
</feature>
<dbReference type="AlphaFoldDB" id="A0A931CVY7"/>
<comment type="caution">
    <text evidence="3">The sequence shown here is derived from an EMBL/GenBank/DDBJ whole genome shotgun (WGS) entry which is preliminary data.</text>
</comment>
<organism evidence="3 4">
    <name type="scientific">Arthrobacter terrae</name>
    <dbReference type="NCBI Taxonomy" id="2935737"/>
    <lineage>
        <taxon>Bacteria</taxon>
        <taxon>Bacillati</taxon>
        <taxon>Actinomycetota</taxon>
        <taxon>Actinomycetes</taxon>
        <taxon>Micrococcales</taxon>
        <taxon>Micrococcaceae</taxon>
        <taxon>Arthrobacter</taxon>
    </lineage>
</organism>
<feature type="compositionally biased region" description="Polar residues" evidence="1">
    <location>
        <begin position="1"/>
        <end position="28"/>
    </location>
</feature>
<dbReference type="RefSeq" id="WP_196397832.1">
    <property type="nucleotide sequence ID" value="NZ_JADNYM010000022.1"/>
</dbReference>
<sequence length="226" mass="23283">MSTSNTSENGVSSTPESPEPQAKTTSAVAGSPRPAGRWRVVDIVVASVLAVAVGVIFWLWSIGYAGIAIITVIFPPLGGLYGGGWLIAGVIGGLVIRKPGAALYCELMAAVVEALLGSHFGLTVLLSGLLQGLGAELVFAIFLYRKFNLPIALLAGALSGVGMGIVDNLVYNAEWEIPWKIVYLVFGAISGALIAGLLSWLAVRGLAKTGALANLGSRRAAVEPAV</sequence>
<protein>
    <submittedName>
        <fullName evidence="3">ECF transporter S component</fullName>
    </submittedName>
</protein>
<dbReference type="Proteomes" id="UP000655366">
    <property type="component" value="Unassembled WGS sequence"/>
</dbReference>
<evidence type="ECO:0000313" key="4">
    <source>
        <dbReference type="Proteomes" id="UP000655366"/>
    </source>
</evidence>
<evidence type="ECO:0000256" key="1">
    <source>
        <dbReference type="SAM" id="MobiDB-lite"/>
    </source>
</evidence>
<dbReference type="PIRSF" id="PIRSF037394">
    <property type="entry name" value="ABC_thiamine-permease_YkoE_prd"/>
    <property type="match status" value="1"/>
</dbReference>
<keyword evidence="2" id="KW-0472">Membrane</keyword>
<feature type="transmembrane region" description="Helical" evidence="2">
    <location>
        <begin position="66"/>
        <end position="94"/>
    </location>
</feature>
<keyword evidence="2" id="KW-0812">Transmembrane</keyword>
<feature type="transmembrane region" description="Helical" evidence="2">
    <location>
        <begin position="124"/>
        <end position="144"/>
    </location>
</feature>
<gene>
    <name evidence="3" type="ORF">IV500_16125</name>
</gene>
<evidence type="ECO:0000256" key="2">
    <source>
        <dbReference type="SAM" id="Phobius"/>
    </source>
</evidence>